<keyword evidence="1" id="KW-1185">Reference proteome</keyword>
<dbReference type="AlphaFoldDB" id="A0A7E4V7L6"/>
<dbReference type="Proteomes" id="UP000492821">
    <property type="component" value="Unassembled WGS sequence"/>
</dbReference>
<evidence type="ECO:0000313" key="1">
    <source>
        <dbReference type="Proteomes" id="UP000492821"/>
    </source>
</evidence>
<protein>
    <submittedName>
        <fullName evidence="2">3'-5' exonuclease domain-containing protein</fullName>
    </submittedName>
</protein>
<evidence type="ECO:0000313" key="2">
    <source>
        <dbReference type="WBParaSite" id="Pan_g17564.t1"/>
    </source>
</evidence>
<accession>A0A7E4V7L6</accession>
<name>A0A7E4V7L6_PANRE</name>
<proteinExistence type="predicted"/>
<sequence>MWNTTFEENLKHLTFACKNGTVSAYKEYHVYLISISKPNQTDNETILINASQRIALHDLETDGLKSHIFDRIVFNAELLVLDNCHVSQPFYEMVQKLFPKITYLYFDVEGESPMLNSQPKVPPSFINFTDLLNALPKIQQITSTHYHNANWISEILQVKDHSVVDLHLCYGRVEQCDEFDYNLLLAFLKVQRTGFRLALTFCQLKVQRFDGKLMRFVDQNLLRGCGPKQMDSNGRARWTRTRVTVSTGANIYLTWWLPLDND</sequence>
<organism evidence="1 2">
    <name type="scientific">Panagrellus redivivus</name>
    <name type="common">Microworm</name>
    <dbReference type="NCBI Taxonomy" id="6233"/>
    <lineage>
        <taxon>Eukaryota</taxon>
        <taxon>Metazoa</taxon>
        <taxon>Ecdysozoa</taxon>
        <taxon>Nematoda</taxon>
        <taxon>Chromadorea</taxon>
        <taxon>Rhabditida</taxon>
        <taxon>Tylenchina</taxon>
        <taxon>Panagrolaimomorpha</taxon>
        <taxon>Panagrolaimoidea</taxon>
        <taxon>Panagrolaimidae</taxon>
        <taxon>Panagrellus</taxon>
    </lineage>
</organism>
<reference evidence="1" key="1">
    <citation type="journal article" date="2013" name="Genetics">
        <title>The draft genome and transcriptome of Panagrellus redivivus are shaped by the harsh demands of a free-living lifestyle.</title>
        <authorList>
            <person name="Srinivasan J."/>
            <person name="Dillman A.R."/>
            <person name="Macchietto M.G."/>
            <person name="Heikkinen L."/>
            <person name="Lakso M."/>
            <person name="Fracchia K.M."/>
            <person name="Antoshechkin I."/>
            <person name="Mortazavi A."/>
            <person name="Wong G."/>
            <person name="Sternberg P.W."/>
        </authorList>
    </citation>
    <scope>NUCLEOTIDE SEQUENCE [LARGE SCALE GENOMIC DNA]</scope>
    <source>
        <strain evidence="1">MT8872</strain>
    </source>
</reference>
<reference evidence="2" key="2">
    <citation type="submission" date="2020-10" db="UniProtKB">
        <authorList>
            <consortium name="WormBaseParasite"/>
        </authorList>
    </citation>
    <scope>IDENTIFICATION</scope>
</reference>
<dbReference type="WBParaSite" id="Pan_g17564.t1">
    <property type="protein sequence ID" value="Pan_g17564.t1"/>
    <property type="gene ID" value="Pan_g17564"/>
</dbReference>